<evidence type="ECO:0000313" key="3">
    <source>
        <dbReference type="Proteomes" id="UP000638263"/>
    </source>
</evidence>
<gene>
    <name evidence="2" type="ORF">GCM10011588_50900</name>
</gene>
<sequence>MVRELRELGNARGRDSAGQPEFRVVADPRGLHLAGVLREFGPLRRRRVGIPAGDRRCDPPASRFGQHTNIVLTADNGTLTTIGGNEGDTVGIERWNPTAVPDIHIVGYGRLEPGW</sequence>
<accession>A0A917RTF0</accession>
<reference evidence="2" key="1">
    <citation type="journal article" date="2014" name="Int. J. Syst. Evol. Microbiol.">
        <title>Complete genome sequence of Corynebacterium casei LMG S-19264T (=DSM 44701T), isolated from a smear-ripened cheese.</title>
        <authorList>
            <consortium name="US DOE Joint Genome Institute (JGI-PGF)"/>
            <person name="Walter F."/>
            <person name="Albersmeier A."/>
            <person name="Kalinowski J."/>
            <person name="Ruckert C."/>
        </authorList>
    </citation>
    <scope>NUCLEOTIDE SEQUENCE</scope>
    <source>
        <strain evidence="2">CGMCC 4.3508</strain>
    </source>
</reference>
<evidence type="ECO:0000313" key="2">
    <source>
        <dbReference type="EMBL" id="GGL29938.1"/>
    </source>
</evidence>
<dbReference type="Proteomes" id="UP000638263">
    <property type="component" value="Unassembled WGS sequence"/>
</dbReference>
<comment type="caution">
    <text evidence="2">The sequence shown here is derived from an EMBL/GenBank/DDBJ whole genome shotgun (WGS) entry which is preliminary data.</text>
</comment>
<feature type="region of interest" description="Disordered" evidence="1">
    <location>
        <begin position="1"/>
        <end position="22"/>
    </location>
</feature>
<reference evidence="2" key="2">
    <citation type="submission" date="2020-09" db="EMBL/GenBank/DDBJ databases">
        <authorList>
            <person name="Sun Q."/>
            <person name="Zhou Y."/>
        </authorList>
    </citation>
    <scope>NUCLEOTIDE SEQUENCE</scope>
    <source>
        <strain evidence="2">CGMCC 4.3508</strain>
    </source>
</reference>
<keyword evidence="3" id="KW-1185">Reference proteome</keyword>
<feature type="compositionally biased region" description="Basic and acidic residues" evidence="1">
    <location>
        <begin position="1"/>
        <end position="15"/>
    </location>
</feature>
<protein>
    <submittedName>
        <fullName evidence="2">Uncharacterized protein</fullName>
    </submittedName>
</protein>
<evidence type="ECO:0000256" key="1">
    <source>
        <dbReference type="SAM" id="MobiDB-lite"/>
    </source>
</evidence>
<dbReference type="EMBL" id="BMMH01000012">
    <property type="protein sequence ID" value="GGL29938.1"/>
    <property type="molecule type" value="Genomic_DNA"/>
</dbReference>
<organism evidence="2 3">
    <name type="scientific">Nocardia jinanensis</name>
    <dbReference type="NCBI Taxonomy" id="382504"/>
    <lineage>
        <taxon>Bacteria</taxon>
        <taxon>Bacillati</taxon>
        <taxon>Actinomycetota</taxon>
        <taxon>Actinomycetes</taxon>
        <taxon>Mycobacteriales</taxon>
        <taxon>Nocardiaceae</taxon>
        <taxon>Nocardia</taxon>
    </lineage>
</organism>
<dbReference type="AlphaFoldDB" id="A0A917RTF0"/>
<proteinExistence type="predicted"/>
<name>A0A917RTF0_9NOCA</name>